<dbReference type="Proteomes" id="UP000478052">
    <property type="component" value="Unassembled WGS sequence"/>
</dbReference>
<gene>
    <name evidence="1" type="ORF">FWK35_00021616</name>
</gene>
<organism evidence="1 2">
    <name type="scientific">Aphis craccivora</name>
    <name type="common">Cowpea aphid</name>
    <dbReference type="NCBI Taxonomy" id="307492"/>
    <lineage>
        <taxon>Eukaryota</taxon>
        <taxon>Metazoa</taxon>
        <taxon>Ecdysozoa</taxon>
        <taxon>Arthropoda</taxon>
        <taxon>Hexapoda</taxon>
        <taxon>Insecta</taxon>
        <taxon>Pterygota</taxon>
        <taxon>Neoptera</taxon>
        <taxon>Paraneoptera</taxon>
        <taxon>Hemiptera</taxon>
        <taxon>Sternorrhyncha</taxon>
        <taxon>Aphidomorpha</taxon>
        <taxon>Aphidoidea</taxon>
        <taxon>Aphididae</taxon>
        <taxon>Aphidini</taxon>
        <taxon>Aphis</taxon>
        <taxon>Aphis</taxon>
    </lineage>
</organism>
<name>A0A6G0X999_APHCR</name>
<dbReference type="EMBL" id="VUJU01008039">
    <property type="protein sequence ID" value="KAF0736562.1"/>
    <property type="molecule type" value="Genomic_DNA"/>
</dbReference>
<evidence type="ECO:0000313" key="1">
    <source>
        <dbReference type="EMBL" id="KAF0736562.1"/>
    </source>
</evidence>
<protein>
    <submittedName>
        <fullName evidence="1">Uncharacterized protein</fullName>
    </submittedName>
</protein>
<dbReference type="AlphaFoldDB" id="A0A6G0X999"/>
<keyword evidence="2" id="KW-1185">Reference proteome</keyword>
<proteinExistence type="predicted"/>
<accession>A0A6G0X999</accession>
<evidence type="ECO:0000313" key="2">
    <source>
        <dbReference type="Proteomes" id="UP000478052"/>
    </source>
</evidence>
<sequence length="88" mass="10098">MTKSYVSGSLLQEIIEGIINILSIELIVDIKRKVLSVLRKLNFSEFSTIENMFKTVENSFSSVKTEYLRTKTLLKHNVFFKPETIVVG</sequence>
<comment type="caution">
    <text evidence="1">The sequence shown here is derived from an EMBL/GenBank/DDBJ whole genome shotgun (WGS) entry which is preliminary data.</text>
</comment>
<reference evidence="1 2" key="1">
    <citation type="submission" date="2019-08" db="EMBL/GenBank/DDBJ databases">
        <title>Whole genome of Aphis craccivora.</title>
        <authorList>
            <person name="Voronova N.V."/>
            <person name="Shulinski R.S."/>
            <person name="Bandarenka Y.V."/>
            <person name="Zhorov D.G."/>
            <person name="Warner D."/>
        </authorList>
    </citation>
    <scope>NUCLEOTIDE SEQUENCE [LARGE SCALE GENOMIC DNA]</scope>
    <source>
        <strain evidence="1">180601</strain>
        <tissue evidence="1">Whole Body</tissue>
    </source>
</reference>